<dbReference type="Proteomes" id="UP000192656">
    <property type="component" value="Unassembled WGS sequence"/>
</dbReference>
<name>A0A1W2BGA2_9HYPH</name>
<keyword evidence="2" id="KW-0808">Transferase</keyword>
<dbReference type="GO" id="GO:0016757">
    <property type="term" value="F:glycosyltransferase activity"/>
    <property type="evidence" value="ECO:0007669"/>
    <property type="project" value="TreeGrafter"/>
</dbReference>
<evidence type="ECO:0000259" key="1">
    <source>
        <dbReference type="Pfam" id="PF13439"/>
    </source>
</evidence>
<organism evidence="2 3">
    <name type="scientific">Fulvimarina manganoxydans</name>
    <dbReference type="NCBI Taxonomy" id="937218"/>
    <lineage>
        <taxon>Bacteria</taxon>
        <taxon>Pseudomonadati</taxon>
        <taxon>Pseudomonadota</taxon>
        <taxon>Alphaproteobacteria</taxon>
        <taxon>Hyphomicrobiales</taxon>
        <taxon>Aurantimonadaceae</taxon>
        <taxon>Fulvimarina</taxon>
    </lineage>
</organism>
<dbReference type="PANTHER" id="PTHR45947">
    <property type="entry name" value="SULFOQUINOVOSYL TRANSFERASE SQD2"/>
    <property type="match status" value="1"/>
</dbReference>
<gene>
    <name evidence="2" type="ORF">SAMN06297251_106149</name>
</gene>
<dbReference type="STRING" id="937218.SAMN06297251_106149"/>
<dbReference type="InterPro" id="IPR028098">
    <property type="entry name" value="Glyco_trans_4-like_N"/>
</dbReference>
<dbReference type="Pfam" id="PF13439">
    <property type="entry name" value="Glyco_transf_4"/>
    <property type="match status" value="1"/>
</dbReference>
<feature type="domain" description="Glycosyltransferase subfamily 4-like N-terminal" evidence="1">
    <location>
        <begin position="15"/>
        <end position="165"/>
    </location>
</feature>
<reference evidence="2 3" key="1">
    <citation type="submission" date="2017-04" db="EMBL/GenBank/DDBJ databases">
        <authorList>
            <person name="Afonso C.L."/>
            <person name="Miller P.J."/>
            <person name="Scott M.A."/>
            <person name="Spackman E."/>
            <person name="Goraichik I."/>
            <person name="Dimitrov K.M."/>
            <person name="Suarez D.L."/>
            <person name="Swayne D.E."/>
        </authorList>
    </citation>
    <scope>NUCLEOTIDE SEQUENCE [LARGE SCALE GENOMIC DNA]</scope>
    <source>
        <strain evidence="2 3">CGMCC 1.10972</strain>
    </source>
</reference>
<dbReference type="InterPro" id="IPR050194">
    <property type="entry name" value="Glycosyltransferase_grp1"/>
</dbReference>
<keyword evidence="3" id="KW-1185">Reference proteome</keyword>
<proteinExistence type="predicted"/>
<dbReference type="SUPFAM" id="SSF53756">
    <property type="entry name" value="UDP-Glycosyltransferase/glycogen phosphorylase"/>
    <property type="match status" value="1"/>
</dbReference>
<dbReference type="Gene3D" id="3.40.50.2000">
    <property type="entry name" value="Glycogen Phosphorylase B"/>
    <property type="match status" value="2"/>
</dbReference>
<dbReference type="OrthoDB" id="9802525at2"/>
<dbReference type="PANTHER" id="PTHR45947:SF3">
    <property type="entry name" value="SULFOQUINOVOSYL TRANSFERASE SQD2"/>
    <property type="match status" value="1"/>
</dbReference>
<dbReference type="CDD" id="cd03814">
    <property type="entry name" value="GT4-like"/>
    <property type="match status" value="1"/>
</dbReference>
<evidence type="ECO:0000313" key="2">
    <source>
        <dbReference type="EMBL" id="SMC72023.1"/>
    </source>
</evidence>
<sequence length="350" mass="38590">MGRYLIATDAWHPQVNGVVRTLSSLTDELTARGHEVEIVSPADFRTVPCPTYGEIRLALARSRQIAKRIAAFRPTAIHIATEGLIGLAARRAALDLGLSFTTSFHTRFPEYLRKRAPIPEAWTYAFLRWFHRPASAVLVPTETMRRELSERGFSHLVTWTRGVDRSLFRKADPVPLDLPRPIFMTVSRIAPEKNIEAFLDLDLPGSKLVVGDGPTLADLKRRYPDVHFAGKQVGAALASHYAAADVFVFPSKTDTFGIVLIEALACGLPLATYREPGPIDVIAETRAGIMSDDLRTACLQALDLSPRDALARSEAFSWAACADIFVEAAAEFDMTDIDEHGLERSPRLAA</sequence>
<dbReference type="RefSeq" id="WP_084409795.1">
    <property type="nucleotide sequence ID" value="NZ_FWXR01000006.1"/>
</dbReference>
<evidence type="ECO:0000313" key="3">
    <source>
        <dbReference type="Proteomes" id="UP000192656"/>
    </source>
</evidence>
<accession>A0A1W2BGA2</accession>
<dbReference type="AlphaFoldDB" id="A0A1W2BGA2"/>
<dbReference type="Pfam" id="PF13692">
    <property type="entry name" value="Glyco_trans_1_4"/>
    <property type="match status" value="1"/>
</dbReference>
<protein>
    <submittedName>
        <fullName evidence="2">Glycosyltransferase involved in cell wall bisynthesis</fullName>
    </submittedName>
</protein>
<dbReference type="EMBL" id="FWXR01000006">
    <property type="protein sequence ID" value="SMC72023.1"/>
    <property type="molecule type" value="Genomic_DNA"/>
</dbReference>